<dbReference type="InterPro" id="IPR018357">
    <property type="entry name" value="Hexapep_transf_CS"/>
</dbReference>
<evidence type="ECO:0000256" key="4">
    <source>
        <dbReference type="ARBA" id="ARBA00023315"/>
    </source>
</evidence>
<proteinExistence type="inferred from homology"/>
<evidence type="ECO:0000256" key="2">
    <source>
        <dbReference type="ARBA" id="ARBA00022679"/>
    </source>
</evidence>
<organism evidence="5 6">
    <name type="scientific">Pandoraea anhela</name>
    <dbReference type="NCBI Taxonomy" id="2508295"/>
    <lineage>
        <taxon>Bacteria</taxon>
        <taxon>Pseudomonadati</taxon>
        <taxon>Pseudomonadota</taxon>
        <taxon>Betaproteobacteria</taxon>
        <taxon>Burkholderiales</taxon>
        <taxon>Burkholderiaceae</taxon>
        <taxon>Pandoraea</taxon>
    </lineage>
</organism>
<dbReference type="OrthoDB" id="9815592at2"/>
<dbReference type="InterPro" id="IPR011004">
    <property type="entry name" value="Trimer_LpxA-like_sf"/>
</dbReference>
<name>A0A5E4RB11_9BURK</name>
<gene>
    <name evidence="5" type="ORF">PAN31108_00056</name>
</gene>
<evidence type="ECO:0000313" key="5">
    <source>
        <dbReference type="EMBL" id="VVD59981.1"/>
    </source>
</evidence>
<dbReference type="EMBL" id="CABPSB010000001">
    <property type="protein sequence ID" value="VVD59981.1"/>
    <property type="molecule type" value="Genomic_DNA"/>
</dbReference>
<protein>
    <submittedName>
        <fullName evidence="5">Acetyltransferase</fullName>
    </submittedName>
</protein>
<dbReference type="NCBIfam" id="TIGR03308">
    <property type="entry name" value="phn_thr-fam"/>
    <property type="match status" value="1"/>
</dbReference>
<dbReference type="Pfam" id="PF00132">
    <property type="entry name" value="Hexapep"/>
    <property type="match status" value="1"/>
</dbReference>
<dbReference type="RefSeq" id="WP_150666920.1">
    <property type="nucleotide sequence ID" value="NZ_CABPSB010000001.1"/>
</dbReference>
<evidence type="ECO:0000256" key="3">
    <source>
        <dbReference type="ARBA" id="ARBA00022737"/>
    </source>
</evidence>
<evidence type="ECO:0000313" key="6">
    <source>
        <dbReference type="Proteomes" id="UP000406256"/>
    </source>
</evidence>
<dbReference type="AlphaFoldDB" id="A0A5E4RB11"/>
<accession>A0A5E4RB11</accession>
<dbReference type="InterPro" id="IPR001451">
    <property type="entry name" value="Hexapep"/>
</dbReference>
<dbReference type="InterPro" id="IPR050179">
    <property type="entry name" value="Trans_hexapeptide_repeat"/>
</dbReference>
<keyword evidence="6" id="KW-1185">Reference proteome</keyword>
<keyword evidence="4" id="KW-0012">Acyltransferase</keyword>
<dbReference type="CDD" id="cd03349">
    <property type="entry name" value="LbH_XAT"/>
    <property type="match status" value="1"/>
</dbReference>
<dbReference type="Gene3D" id="2.160.10.10">
    <property type="entry name" value="Hexapeptide repeat proteins"/>
    <property type="match status" value="1"/>
</dbReference>
<sequence>MQRINCGEGVDPWTRARVLSETPEIDPTSLVRDSDFGRFTYLGPNSSVRASSIYDYGYAMGTNQIAHAQIGKFVNIATGVRINPSNHPMWRATLHHFTYRSRSYGMSLDDDAEIFDWRAQDAVTIGPDVWIGHNAIIMPGVSIGAGAAIGSGAVVTKEVPPYAIVVGVPGRVLKFRMDERTAERMQAIAWWDWNPAQLDAALADFRALSAQAFVEKYDRY</sequence>
<comment type="similarity">
    <text evidence="1">Belongs to the transferase hexapeptide repeat family.</text>
</comment>
<dbReference type="PANTHER" id="PTHR43300:SF11">
    <property type="entry name" value="ACETYLTRANSFERASE RV3034C-RELATED"/>
    <property type="match status" value="1"/>
</dbReference>
<dbReference type="InterPro" id="IPR017694">
    <property type="entry name" value="Phosphonate_tfrase_rpt"/>
</dbReference>
<dbReference type="GO" id="GO:0016746">
    <property type="term" value="F:acyltransferase activity"/>
    <property type="evidence" value="ECO:0007669"/>
    <property type="project" value="UniProtKB-KW"/>
</dbReference>
<dbReference type="Proteomes" id="UP000406256">
    <property type="component" value="Unassembled WGS sequence"/>
</dbReference>
<evidence type="ECO:0000256" key="1">
    <source>
        <dbReference type="ARBA" id="ARBA00007274"/>
    </source>
</evidence>
<dbReference type="PANTHER" id="PTHR43300">
    <property type="entry name" value="ACETYLTRANSFERASE"/>
    <property type="match status" value="1"/>
</dbReference>
<keyword evidence="3" id="KW-0677">Repeat</keyword>
<reference evidence="5 6" key="1">
    <citation type="submission" date="2019-08" db="EMBL/GenBank/DDBJ databases">
        <authorList>
            <person name="Peeters C."/>
        </authorList>
    </citation>
    <scope>NUCLEOTIDE SEQUENCE [LARGE SCALE GENOMIC DNA]</scope>
    <source>
        <strain evidence="5 6">LMG 31108</strain>
    </source>
</reference>
<dbReference type="PROSITE" id="PS00101">
    <property type="entry name" value="HEXAPEP_TRANSFERASES"/>
    <property type="match status" value="1"/>
</dbReference>
<dbReference type="SUPFAM" id="SSF51161">
    <property type="entry name" value="Trimeric LpxA-like enzymes"/>
    <property type="match status" value="1"/>
</dbReference>
<keyword evidence="2 5" id="KW-0808">Transferase</keyword>